<keyword evidence="3" id="KW-1185">Reference proteome</keyword>
<dbReference type="PIRSF" id="PIRSF027386">
    <property type="entry name" value="UCP027386_ABC_sbc_TM0202"/>
    <property type="match status" value="1"/>
</dbReference>
<organism evidence="2 3">
    <name type="scientific">Hathewaya limosa</name>
    <name type="common">Clostridium limosum</name>
    <dbReference type="NCBI Taxonomy" id="1536"/>
    <lineage>
        <taxon>Bacteria</taxon>
        <taxon>Bacillati</taxon>
        <taxon>Bacillota</taxon>
        <taxon>Clostridia</taxon>
        <taxon>Eubacteriales</taxon>
        <taxon>Clostridiaceae</taxon>
        <taxon>Hathewaya</taxon>
    </lineage>
</organism>
<sequence>MKKKIISILCIFMLIFSLNIAVGCSGKNETNKKETNTEVKKEKNNTVKEENKEKIKIGTLKGPTGISMVKLMDEQNNKYDIRIFDSPDQIVAKIVNGELDGAAVPSNLAAVLYNKTKGNVKLACVNTLGMLYVVENGDTIKNISDLRGKTIYSSGKGATPEYILNYILAKNNIDKEKDIDIQYMNQHSDLSAALASKKANIAILPEPFVTVTKVKDKNLKVSLDLTKEWEKVSDKNSKLAMGTIVFRKNFIDKNEKNLDKFLEDYKNSIEFVNNNTVKAAELTEKYGIIAKAKIAEKAIPKCNIVFLNAQESKEHLNNFYDVLLKNNPKSIGGKLPNEDFYYKGK</sequence>
<dbReference type="Pfam" id="PF12974">
    <property type="entry name" value="Phosphonate-bd"/>
    <property type="match status" value="1"/>
</dbReference>
<dbReference type="RefSeq" id="WP_307355415.1">
    <property type="nucleotide sequence ID" value="NZ_BAAACJ010000032.1"/>
</dbReference>
<comment type="caution">
    <text evidence="2">The sequence shown here is derived from an EMBL/GenBank/DDBJ whole genome shotgun (WGS) entry which is preliminary data.</text>
</comment>
<evidence type="ECO:0000313" key="3">
    <source>
        <dbReference type="Proteomes" id="UP001224418"/>
    </source>
</evidence>
<dbReference type="Gene3D" id="3.40.190.10">
    <property type="entry name" value="Periplasmic binding protein-like II"/>
    <property type="match status" value="2"/>
</dbReference>
<gene>
    <name evidence="2" type="ORF">QOZ93_001071</name>
</gene>
<dbReference type="PANTHER" id="PTHR30024">
    <property type="entry name" value="ALIPHATIC SULFONATES-BINDING PROTEIN-RELATED"/>
    <property type="match status" value="1"/>
</dbReference>
<evidence type="ECO:0000313" key="2">
    <source>
        <dbReference type="EMBL" id="MDQ0479330.1"/>
    </source>
</evidence>
<dbReference type="SUPFAM" id="SSF53850">
    <property type="entry name" value="Periplasmic binding protein-like II"/>
    <property type="match status" value="1"/>
</dbReference>
<dbReference type="PROSITE" id="PS51257">
    <property type="entry name" value="PROKAR_LIPOPROTEIN"/>
    <property type="match status" value="1"/>
</dbReference>
<feature type="chain" id="PRO_5046588699" evidence="1">
    <location>
        <begin position="22"/>
        <end position="345"/>
    </location>
</feature>
<keyword evidence="1" id="KW-0732">Signal</keyword>
<dbReference type="EMBL" id="JAUSWN010000007">
    <property type="protein sequence ID" value="MDQ0479330.1"/>
    <property type="molecule type" value="Genomic_DNA"/>
</dbReference>
<dbReference type="PANTHER" id="PTHR30024:SF46">
    <property type="entry name" value="ABC TRANSPORTER, SUBSTRATE-BINDING LIPOPROTEIN"/>
    <property type="match status" value="1"/>
</dbReference>
<protein>
    <submittedName>
        <fullName evidence="2">NitT/TauT family transport system substrate-binding protein</fullName>
    </submittedName>
</protein>
<feature type="signal peptide" evidence="1">
    <location>
        <begin position="1"/>
        <end position="21"/>
    </location>
</feature>
<proteinExistence type="predicted"/>
<dbReference type="InterPro" id="IPR027024">
    <property type="entry name" value="UCP027386_ABC_sbc_TM0202"/>
</dbReference>
<name>A0ABU0JQF6_HATLI</name>
<evidence type="ECO:0000256" key="1">
    <source>
        <dbReference type="SAM" id="SignalP"/>
    </source>
</evidence>
<dbReference type="Proteomes" id="UP001224418">
    <property type="component" value="Unassembled WGS sequence"/>
</dbReference>
<reference evidence="2 3" key="1">
    <citation type="submission" date="2023-07" db="EMBL/GenBank/DDBJ databases">
        <title>Genomic Encyclopedia of Type Strains, Phase IV (KMG-IV): sequencing the most valuable type-strain genomes for metagenomic binning, comparative biology and taxonomic classification.</title>
        <authorList>
            <person name="Goeker M."/>
        </authorList>
    </citation>
    <scope>NUCLEOTIDE SEQUENCE [LARGE SCALE GENOMIC DNA]</scope>
    <source>
        <strain evidence="2 3">DSM 1400</strain>
    </source>
</reference>
<accession>A0ABU0JQF6</accession>